<sequence>MSIHTTVSKRVALCLTALLLIFVVPLVTQAVFPANGTWLKSVSVKIWATQGDTDLGKAPVVAAGDNFTINWKATGKDINDNPTSDGITCVNNWGTDKNSEGATTDSILTSRTFFITCAGVGAGRIAGGTITVGRPDLIISSFIITGLVPKENTSGVFLSGPSTVKISLTNLGTTAVLNKNFKVKIVYGLGTNTGVTADTAILGKTFFVNDGIGIGGRNKVAKVLDDMDMFIQPSTGTGPDVNNLPLNSWYFTACVDADSEVQESNETNNCKTIGPGKFALRLNN</sequence>
<reference evidence="1 2" key="1">
    <citation type="journal article" date="2016" name="Nat. Commun.">
        <title>Thousands of microbial genomes shed light on interconnected biogeochemical processes in an aquifer system.</title>
        <authorList>
            <person name="Anantharaman K."/>
            <person name="Brown C.T."/>
            <person name="Hug L.A."/>
            <person name="Sharon I."/>
            <person name="Castelle C.J."/>
            <person name="Probst A.J."/>
            <person name="Thomas B.C."/>
            <person name="Singh A."/>
            <person name="Wilkins M.J."/>
            <person name="Karaoz U."/>
            <person name="Brodie E.L."/>
            <person name="Williams K.H."/>
            <person name="Hubbard S.S."/>
            <person name="Banfield J.F."/>
        </authorList>
    </citation>
    <scope>NUCLEOTIDE SEQUENCE [LARGE SCALE GENOMIC DNA]</scope>
</reference>
<dbReference type="InterPro" id="IPR013783">
    <property type="entry name" value="Ig-like_fold"/>
</dbReference>
<proteinExistence type="predicted"/>
<evidence type="ECO:0000313" key="2">
    <source>
        <dbReference type="Proteomes" id="UP000176493"/>
    </source>
</evidence>
<gene>
    <name evidence="1" type="ORF">A2W52_04170</name>
</gene>
<evidence type="ECO:0000313" key="1">
    <source>
        <dbReference type="EMBL" id="OHA21919.1"/>
    </source>
</evidence>
<organism evidence="1 2">
    <name type="scientific">Candidatus Taylorbacteria bacterium RIFCSPHIGHO2_02_49_25</name>
    <dbReference type="NCBI Taxonomy" id="1802305"/>
    <lineage>
        <taxon>Bacteria</taxon>
        <taxon>Candidatus Tayloriibacteriota</taxon>
    </lineage>
</organism>
<dbReference type="AlphaFoldDB" id="A0A1G2MFI1"/>
<protein>
    <recommendedName>
        <fullName evidence="3">CARDB domain-containing protein</fullName>
    </recommendedName>
</protein>
<evidence type="ECO:0008006" key="3">
    <source>
        <dbReference type="Google" id="ProtNLM"/>
    </source>
</evidence>
<dbReference type="EMBL" id="MHRJ01000036">
    <property type="protein sequence ID" value="OHA21919.1"/>
    <property type="molecule type" value="Genomic_DNA"/>
</dbReference>
<dbReference type="Proteomes" id="UP000176493">
    <property type="component" value="Unassembled WGS sequence"/>
</dbReference>
<dbReference type="Gene3D" id="2.60.40.10">
    <property type="entry name" value="Immunoglobulins"/>
    <property type="match status" value="1"/>
</dbReference>
<accession>A0A1G2MFI1</accession>
<comment type="caution">
    <text evidence="1">The sequence shown here is derived from an EMBL/GenBank/DDBJ whole genome shotgun (WGS) entry which is preliminary data.</text>
</comment>
<name>A0A1G2MFI1_9BACT</name>